<reference evidence="3" key="2">
    <citation type="submission" date="2022-01" db="EMBL/GenBank/DDBJ databases">
        <authorList>
            <person name="Yamashiro T."/>
            <person name="Shiraishi A."/>
            <person name="Satake H."/>
            <person name="Nakayama K."/>
        </authorList>
    </citation>
    <scope>NUCLEOTIDE SEQUENCE</scope>
</reference>
<accession>A0ABQ5GEV9</accession>
<name>A0ABQ5GEV9_9ASTR</name>
<evidence type="ECO:0000313" key="4">
    <source>
        <dbReference type="Proteomes" id="UP001151760"/>
    </source>
</evidence>
<evidence type="ECO:0000259" key="2">
    <source>
        <dbReference type="Pfam" id="PF17919"/>
    </source>
</evidence>
<dbReference type="EMBL" id="BQNB010018393">
    <property type="protein sequence ID" value="GJT73893.1"/>
    <property type="molecule type" value="Genomic_DNA"/>
</dbReference>
<keyword evidence="3" id="KW-0808">Transferase</keyword>
<proteinExistence type="predicted"/>
<keyword evidence="3" id="KW-0548">Nucleotidyltransferase</keyword>
<keyword evidence="4" id="KW-1185">Reference proteome</keyword>
<keyword evidence="3" id="KW-0695">RNA-directed DNA polymerase</keyword>
<evidence type="ECO:0000256" key="1">
    <source>
        <dbReference type="ARBA" id="ARBA00023268"/>
    </source>
</evidence>
<organism evidence="3 4">
    <name type="scientific">Tanacetum coccineum</name>
    <dbReference type="NCBI Taxonomy" id="301880"/>
    <lineage>
        <taxon>Eukaryota</taxon>
        <taxon>Viridiplantae</taxon>
        <taxon>Streptophyta</taxon>
        <taxon>Embryophyta</taxon>
        <taxon>Tracheophyta</taxon>
        <taxon>Spermatophyta</taxon>
        <taxon>Magnoliopsida</taxon>
        <taxon>eudicotyledons</taxon>
        <taxon>Gunneridae</taxon>
        <taxon>Pentapetalae</taxon>
        <taxon>asterids</taxon>
        <taxon>campanulids</taxon>
        <taxon>Asterales</taxon>
        <taxon>Asteraceae</taxon>
        <taxon>Asteroideae</taxon>
        <taxon>Anthemideae</taxon>
        <taxon>Anthemidinae</taxon>
        <taxon>Tanacetum</taxon>
    </lineage>
</organism>
<evidence type="ECO:0000313" key="3">
    <source>
        <dbReference type="EMBL" id="GJT73893.1"/>
    </source>
</evidence>
<dbReference type="InterPro" id="IPR043502">
    <property type="entry name" value="DNA/RNA_pol_sf"/>
</dbReference>
<feature type="domain" description="Reverse transcriptase/retrotransposon-derived protein RNase H-like" evidence="2">
    <location>
        <begin position="84"/>
        <end position="165"/>
    </location>
</feature>
<dbReference type="Pfam" id="PF17919">
    <property type="entry name" value="RT_RNaseH_2"/>
    <property type="match status" value="1"/>
</dbReference>
<dbReference type="InterPro" id="IPR041577">
    <property type="entry name" value="RT_RNaseH_2"/>
</dbReference>
<reference evidence="3" key="1">
    <citation type="journal article" date="2022" name="Int. J. Mol. Sci.">
        <title>Draft Genome of Tanacetum Coccineum: Genomic Comparison of Closely Related Tanacetum-Family Plants.</title>
        <authorList>
            <person name="Yamashiro T."/>
            <person name="Shiraishi A."/>
            <person name="Nakayama K."/>
            <person name="Satake H."/>
        </authorList>
    </citation>
    <scope>NUCLEOTIDE SEQUENCE</scope>
</reference>
<dbReference type="InterPro" id="IPR050951">
    <property type="entry name" value="Retrovirus_Pol_polyprotein"/>
</dbReference>
<gene>
    <name evidence="3" type="ORF">Tco_1033179</name>
</gene>
<dbReference type="PANTHER" id="PTHR37984">
    <property type="entry name" value="PROTEIN CBG26694"/>
    <property type="match status" value="1"/>
</dbReference>
<dbReference type="SUPFAM" id="SSF56672">
    <property type="entry name" value="DNA/RNA polymerases"/>
    <property type="match status" value="1"/>
</dbReference>
<dbReference type="Proteomes" id="UP001151760">
    <property type="component" value="Unassembled WGS sequence"/>
</dbReference>
<dbReference type="PANTHER" id="PTHR37984:SF5">
    <property type="entry name" value="PROTEIN NYNRIN-LIKE"/>
    <property type="match status" value="1"/>
</dbReference>
<dbReference type="GO" id="GO:0003964">
    <property type="term" value="F:RNA-directed DNA polymerase activity"/>
    <property type="evidence" value="ECO:0007669"/>
    <property type="project" value="UniProtKB-KW"/>
</dbReference>
<dbReference type="Gene3D" id="3.10.20.370">
    <property type="match status" value="1"/>
</dbReference>
<comment type="caution">
    <text evidence="3">The sequence shown here is derived from an EMBL/GenBank/DDBJ whole genome shotgun (WGS) entry which is preliminary data.</text>
</comment>
<keyword evidence="1" id="KW-0511">Multifunctional enzyme</keyword>
<protein>
    <submittedName>
        <fullName evidence="3">Reverse transcriptase domain-containing protein</fullName>
    </submittedName>
</protein>
<sequence>MLPWKKTTKLLVIIAEGLKNDEKDALLKVLKSHKGAIAWKITDIKGIEVDHAKVDVIAKLPHPTTVKVFGVSEVMPEGNKFVFSKDCIDAFQTLKRKLTEAPILVVPDWNLPFELMCDASDFAIGAVLGQRKMKHFQPIHYASKTMTEAQIHYTTTEKEMLALFTFHLQEEIKYILVAVDYLSKWVEAKALPQMDIFQIQDVILREKLLNISRLVTNIESLKNNPTPDLVLKSSFLFPISVTDSDSFFEKSDISFSFSDTSLPEFETFSDHTEETRSGSTTTHANNSLPEYDSFLFKGEPDQGGLISIVISDNSNNPLFELPEFESFHFDPSFPRPPPEPPDVEICLNFEPDTPVINNFDELNEDKYFDP</sequence>